<evidence type="ECO:0000259" key="1">
    <source>
        <dbReference type="PROSITE" id="PS50191"/>
    </source>
</evidence>
<evidence type="ECO:0000313" key="3">
    <source>
        <dbReference type="EMBL" id="CAG7824057.1"/>
    </source>
</evidence>
<dbReference type="SMART" id="SM01100">
    <property type="entry name" value="CRAL_TRIO_N"/>
    <property type="match status" value="1"/>
</dbReference>
<evidence type="ECO:0000313" key="4">
    <source>
        <dbReference type="Proteomes" id="UP000708208"/>
    </source>
</evidence>
<feature type="domain" description="GOLD" evidence="2">
    <location>
        <begin position="271"/>
        <end position="365"/>
    </location>
</feature>
<dbReference type="PROSITE" id="PS50191">
    <property type="entry name" value="CRAL_TRIO"/>
    <property type="match status" value="1"/>
</dbReference>
<dbReference type="CDD" id="cd00170">
    <property type="entry name" value="SEC14"/>
    <property type="match status" value="1"/>
</dbReference>
<dbReference type="InterPro" id="IPR011074">
    <property type="entry name" value="CRAL/TRIO_N_dom"/>
</dbReference>
<dbReference type="PROSITE" id="PS50866">
    <property type="entry name" value="GOLD"/>
    <property type="match status" value="1"/>
</dbReference>
<feature type="domain" description="CRAL-TRIO" evidence="1">
    <location>
        <begin position="72"/>
        <end position="251"/>
    </location>
</feature>
<dbReference type="PANTHER" id="PTHR23324:SF83">
    <property type="entry name" value="SEC14-LIKE PROTEIN 2"/>
    <property type="match status" value="1"/>
</dbReference>
<dbReference type="Pfam" id="PF00650">
    <property type="entry name" value="CRAL_TRIO"/>
    <property type="match status" value="1"/>
</dbReference>
<comment type="caution">
    <text evidence="3">The sequence shown here is derived from an EMBL/GenBank/DDBJ whole genome shotgun (WGS) entry which is preliminary data.</text>
</comment>
<dbReference type="OrthoDB" id="1434354at2759"/>
<dbReference type="EMBL" id="CAJVCH010531535">
    <property type="protein sequence ID" value="CAG7824057.1"/>
    <property type="molecule type" value="Genomic_DNA"/>
</dbReference>
<protein>
    <recommendedName>
        <fullName evidence="5">SEC14-like protein 2</fullName>
    </recommendedName>
</protein>
<dbReference type="InterPro" id="IPR001251">
    <property type="entry name" value="CRAL-TRIO_dom"/>
</dbReference>
<evidence type="ECO:0000259" key="2">
    <source>
        <dbReference type="PROSITE" id="PS50866"/>
    </source>
</evidence>
<sequence>MAAFTNKEIEALSKFRSVISDLNLDPEQSSEHHLIRWLRARDLNVQQASEMLRKSLQWRKDNKIDQVSTWEPPASFQQDYPYDVNGFDRDGCPLLLIPWGRWDIRKAVQADQKDEYIRYVDQMVDKAFSIMCLQNKNRPLNNPITQLSIISDLEGYSLRQMTSKGTVDCIMEATRRLEANYPEILKASYTINTPKLFSVLFALVKPLLAQRTLDKVQIHGYNEDKWGPVLLKLVPPDQLPVCYGGTRTPSENFVEIQGKSMAGAEESNGNTHCVVAVKVEENLTVALDIKNPNSVLSWSFRTEESNIGFALYFNGTEPLVTLEIVDSHVTKQEGSYVCVKPGRYIFDFDNTHSKTEKTLHYLVSVSNDDSDDA</sequence>
<keyword evidence="4" id="KW-1185">Reference proteome</keyword>
<gene>
    <name evidence="3" type="ORF">AFUS01_LOCUS34237</name>
</gene>
<dbReference type="InterPro" id="IPR009038">
    <property type="entry name" value="GOLD_dom"/>
</dbReference>
<reference evidence="3" key="1">
    <citation type="submission" date="2021-06" db="EMBL/GenBank/DDBJ databases">
        <authorList>
            <person name="Hodson N. C."/>
            <person name="Mongue J. A."/>
            <person name="Jaron S. K."/>
        </authorList>
    </citation>
    <scope>NUCLEOTIDE SEQUENCE</scope>
</reference>
<accession>A0A8J2KV79</accession>
<proteinExistence type="predicted"/>
<dbReference type="PANTHER" id="PTHR23324">
    <property type="entry name" value="SEC14 RELATED PROTEIN"/>
    <property type="match status" value="1"/>
</dbReference>
<organism evidence="3 4">
    <name type="scientific">Allacma fusca</name>
    <dbReference type="NCBI Taxonomy" id="39272"/>
    <lineage>
        <taxon>Eukaryota</taxon>
        <taxon>Metazoa</taxon>
        <taxon>Ecdysozoa</taxon>
        <taxon>Arthropoda</taxon>
        <taxon>Hexapoda</taxon>
        <taxon>Collembola</taxon>
        <taxon>Symphypleona</taxon>
        <taxon>Sminthuridae</taxon>
        <taxon>Allacma</taxon>
    </lineage>
</organism>
<evidence type="ECO:0008006" key="5">
    <source>
        <dbReference type="Google" id="ProtNLM"/>
    </source>
</evidence>
<dbReference type="Proteomes" id="UP000708208">
    <property type="component" value="Unassembled WGS sequence"/>
</dbReference>
<dbReference type="SMART" id="SM00516">
    <property type="entry name" value="SEC14"/>
    <property type="match status" value="1"/>
</dbReference>
<name>A0A8J2KV79_9HEXA</name>
<dbReference type="InterPro" id="IPR051064">
    <property type="entry name" value="SEC14/CRAL-TRIO_domain"/>
</dbReference>
<dbReference type="GO" id="GO:0005737">
    <property type="term" value="C:cytoplasm"/>
    <property type="evidence" value="ECO:0007669"/>
    <property type="project" value="TreeGrafter"/>
</dbReference>
<dbReference type="AlphaFoldDB" id="A0A8J2KV79"/>